<evidence type="ECO:0000313" key="2">
    <source>
        <dbReference type="Proteomes" id="UP001200470"/>
    </source>
</evidence>
<dbReference type="EMBL" id="JADYTN010000009">
    <property type="protein sequence ID" value="MCF2563559.1"/>
    <property type="molecule type" value="Genomic_DNA"/>
</dbReference>
<dbReference type="Proteomes" id="UP001200470">
    <property type="component" value="Unassembled WGS sequence"/>
</dbReference>
<proteinExistence type="predicted"/>
<comment type="caution">
    <text evidence="1">The sequence shown here is derived from an EMBL/GenBank/DDBJ whole genome shotgun (WGS) entry which is preliminary data.</text>
</comment>
<dbReference type="RefSeq" id="WP_301637909.1">
    <property type="nucleotide sequence ID" value="NZ_JADYTN010000009.1"/>
</dbReference>
<evidence type="ECO:0008006" key="3">
    <source>
        <dbReference type="Google" id="ProtNLM"/>
    </source>
</evidence>
<evidence type="ECO:0000313" key="1">
    <source>
        <dbReference type="EMBL" id="MCF2563559.1"/>
    </source>
</evidence>
<organism evidence="1 2">
    <name type="scientific">Xylanibacter brevis</name>
    <dbReference type="NCBI Taxonomy" id="83231"/>
    <lineage>
        <taxon>Bacteria</taxon>
        <taxon>Pseudomonadati</taxon>
        <taxon>Bacteroidota</taxon>
        <taxon>Bacteroidia</taxon>
        <taxon>Bacteroidales</taxon>
        <taxon>Prevotellaceae</taxon>
        <taxon>Xylanibacter</taxon>
    </lineage>
</organism>
<name>A0ABS9CER1_9BACT</name>
<keyword evidence="2" id="KW-1185">Reference proteome</keyword>
<gene>
    <name evidence="1" type="ORF">I6E12_05465</name>
</gene>
<protein>
    <recommendedName>
        <fullName evidence="3">BACON domain-containing protein</fullName>
    </recommendedName>
</protein>
<reference evidence="1 2" key="1">
    <citation type="submission" date="2020-12" db="EMBL/GenBank/DDBJ databases">
        <title>Whole genome sequences of gut porcine anaerobes.</title>
        <authorList>
            <person name="Kubasova T."/>
            <person name="Jahodarova E."/>
            <person name="Rychlik I."/>
        </authorList>
    </citation>
    <scope>NUCLEOTIDE SEQUENCE [LARGE SCALE GENOMIC DNA]</scope>
    <source>
        <strain evidence="1 2">An925</strain>
    </source>
</reference>
<accession>A0ABS9CER1</accession>
<sequence length="70" mass="7741">MHKKCNFNIGVTFEVIAYLTNKGEGVDVKIPEEAESWLSIKSINTKNGTSTVVFKANANKGGAFYFEPKK</sequence>